<feature type="compositionally biased region" description="Basic and acidic residues" evidence="1">
    <location>
        <begin position="74"/>
        <end position="99"/>
    </location>
</feature>
<organism evidence="3 4">
    <name type="scientific">Polistes dominula</name>
    <name type="common">European paper wasp</name>
    <name type="synonym">Vespa dominula</name>
    <dbReference type="NCBI Taxonomy" id="743375"/>
    <lineage>
        <taxon>Eukaryota</taxon>
        <taxon>Metazoa</taxon>
        <taxon>Ecdysozoa</taxon>
        <taxon>Arthropoda</taxon>
        <taxon>Hexapoda</taxon>
        <taxon>Insecta</taxon>
        <taxon>Pterygota</taxon>
        <taxon>Neoptera</taxon>
        <taxon>Endopterygota</taxon>
        <taxon>Hymenoptera</taxon>
        <taxon>Apocrita</taxon>
        <taxon>Aculeata</taxon>
        <taxon>Vespoidea</taxon>
        <taxon>Vespidae</taxon>
        <taxon>Polistinae</taxon>
        <taxon>Polistini</taxon>
        <taxon>Polistes</taxon>
    </lineage>
</organism>
<gene>
    <name evidence="4" type="primary">LOC107065463</name>
</gene>
<evidence type="ECO:0000256" key="2">
    <source>
        <dbReference type="SAM" id="SignalP"/>
    </source>
</evidence>
<dbReference type="RefSeq" id="XP_015174671.1">
    <property type="nucleotide sequence ID" value="XM_015319185.1"/>
</dbReference>
<keyword evidence="3" id="KW-1185">Reference proteome</keyword>
<feature type="chain" id="PRO_5046883085" evidence="2">
    <location>
        <begin position="22"/>
        <end position="355"/>
    </location>
</feature>
<evidence type="ECO:0000256" key="1">
    <source>
        <dbReference type="SAM" id="MobiDB-lite"/>
    </source>
</evidence>
<reference evidence="4" key="1">
    <citation type="submission" date="2025-08" db="UniProtKB">
        <authorList>
            <consortium name="RefSeq"/>
        </authorList>
    </citation>
    <scope>IDENTIFICATION</scope>
    <source>
        <tissue evidence="4">Whole body</tissue>
    </source>
</reference>
<keyword evidence="2" id="KW-0732">Signal</keyword>
<protein>
    <submittedName>
        <fullName evidence="4">Uncharacterized protein LOC107065463</fullName>
    </submittedName>
</protein>
<name>A0ABM1I384_POLDO</name>
<dbReference type="GeneID" id="107065463"/>
<feature type="signal peptide" evidence="2">
    <location>
        <begin position="1"/>
        <end position="21"/>
    </location>
</feature>
<feature type="region of interest" description="Disordered" evidence="1">
    <location>
        <begin position="45"/>
        <end position="133"/>
    </location>
</feature>
<sequence>MKTILSRTLIVALILGTGVLGYPPQERLMPDGAPVPEDAVIHEDSIASASETGEDYADGDDSDMYMETDGEETMTDHEENRTERIELDTTTMKTDDKQNDTSTDETDTKDQETKNTELSPQAQQPSLDADKSLETESQNFFPSFAELFSNHRLPLNDQQQRYRPNRFLGYFQRDRGVYQTASASSKEVQHPLLGSGNFGVIRGGTYYPEDKENEEYAVEDTLYNPYYHGATGRARANYYRNPKPQPVRGGDFFANFRDFADITAPPKSSFSHLSVVYANKNGSSTGRITEPRNIIETLRMLEEEEQRSNVMETATTEIPRKKLSKGKRKLIKMKQYDEDKARRSRVTIEPLLALS</sequence>
<feature type="compositionally biased region" description="Acidic residues" evidence="1">
    <location>
        <begin position="52"/>
        <end position="73"/>
    </location>
</feature>
<dbReference type="Proteomes" id="UP000694924">
    <property type="component" value="Unplaced"/>
</dbReference>
<feature type="compositionally biased region" description="Basic and acidic residues" evidence="1">
    <location>
        <begin position="106"/>
        <end position="115"/>
    </location>
</feature>
<accession>A0ABM1I384</accession>
<evidence type="ECO:0000313" key="4">
    <source>
        <dbReference type="RefSeq" id="XP_015174671.1"/>
    </source>
</evidence>
<proteinExistence type="predicted"/>
<evidence type="ECO:0000313" key="3">
    <source>
        <dbReference type="Proteomes" id="UP000694924"/>
    </source>
</evidence>